<name>C5B6W8_METEA</name>
<proteinExistence type="predicted"/>
<dbReference type="HOGENOM" id="CLU_3009086_0_0_5"/>
<evidence type="ECO:0000313" key="1">
    <source>
        <dbReference type="EMBL" id="ACS44200.1"/>
    </source>
</evidence>
<accession>C5B6W8</accession>
<geneLocation type="plasmid" evidence="1 2">
    <name>p3META1</name>
</geneLocation>
<reference evidence="1 2" key="1">
    <citation type="journal article" date="2009" name="PLoS ONE">
        <title>Methylobacterium genome sequences: a reference blueprint to investigate microbial metabolism of C1 compounds from natural and industrial sources.</title>
        <authorList>
            <person name="Vuilleumier S."/>
            <person name="Chistoserdova L."/>
            <person name="Lee M.-C."/>
            <person name="Bringel F."/>
            <person name="Lajus A."/>
            <person name="Zhou Y."/>
            <person name="Gourion B."/>
            <person name="Barbe V."/>
            <person name="Chang J."/>
            <person name="Cruveiller S."/>
            <person name="Dossat C."/>
            <person name="Gillett W."/>
            <person name="Gruffaz C."/>
            <person name="Haugen E."/>
            <person name="Hourcade E."/>
            <person name="Levy R."/>
            <person name="Mangenot S."/>
            <person name="Muller E."/>
            <person name="Nadalig T."/>
            <person name="Pagni M."/>
            <person name="Penny C."/>
            <person name="Peyraud R."/>
            <person name="Robinson D.G."/>
            <person name="Roche D."/>
            <person name="Rouy Z."/>
            <person name="Saenampechek C."/>
            <person name="Salvignol G."/>
            <person name="Vallenet D."/>
            <person name="Wu Z."/>
            <person name="Marx C.J."/>
            <person name="Vorholt J.A."/>
            <person name="Olson M.V."/>
            <person name="Kaul R."/>
            <person name="Weissenbach J."/>
            <person name="Medigue C."/>
            <person name="Lidstrom M.E."/>
        </authorList>
    </citation>
    <scope>NUCLEOTIDE SEQUENCE [LARGE SCALE GENOMIC DNA]</scope>
    <source>
        <strain evidence="2">ATCC 14718 / DSM 1338 / JCM 2805 / NCIMB 9133 / AM1</strain>
    </source>
</reference>
<keyword evidence="2" id="KW-1185">Reference proteome</keyword>
<gene>
    <name evidence="1" type="ordered locus">MexAM1_p3METAp0026</name>
</gene>
<protein>
    <submittedName>
        <fullName evidence="1">Uncharacterized protein</fullName>
    </submittedName>
</protein>
<evidence type="ECO:0000313" key="2">
    <source>
        <dbReference type="Proteomes" id="UP000009081"/>
    </source>
</evidence>
<sequence length="56" mass="6339">MRRALEILRVESSPHRSQVRQHRPEVHVRVVGGARPVAQVEDETLVFIKALSVSIV</sequence>
<keyword evidence="1" id="KW-0614">Plasmid</keyword>
<organism evidence="1 2">
    <name type="scientific">Methylorubrum extorquens (strain ATCC 14718 / DSM 1338 / JCM 2805 / NCIMB 9133 / AM1)</name>
    <name type="common">Methylobacterium extorquens</name>
    <dbReference type="NCBI Taxonomy" id="272630"/>
    <lineage>
        <taxon>Bacteria</taxon>
        <taxon>Pseudomonadati</taxon>
        <taxon>Pseudomonadota</taxon>
        <taxon>Alphaproteobacteria</taxon>
        <taxon>Hyphomicrobiales</taxon>
        <taxon>Methylobacteriaceae</taxon>
        <taxon>Methylorubrum</taxon>
    </lineage>
</organism>
<dbReference type="EMBL" id="CP001514">
    <property type="protein sequence ID" value="ACS44200.1"/>
    <property type="molecule type" value="Genomic_DNA"/>
</dbReference>
<dbReference type="AlphaFoldDB" id="C5B6W8"/>
<dbReference type="KEGG" id="mea:Mex_p30026"/>
<dbReference type="Proteomes" id="UP000009081">
    <property type="component" value="Plasmid p3META1"/>
</dbReference>